<feature type="compositionally biased region" description="Basic and acidic residues" evidence="6">
    <location>
        <begin position="109"/>
        <end position="118"/>
    </location>
</feature>
<evidence type="ECO:0000256" key="2">
    <source>
        <dbReference type="ARBA" id="ARBA00009525"/>
    </source>
</evidence>
<dbReference type="GO" id="GO:0005737">
    <property type="term" value="C:cytoplasm"/>
    <property type="evidence" value="ECO:0007669"/>
    <property type="project" value="TreeGrafter"/>
</dbReference>
<feature type="compositionally biased region" description="Gly residues" evidence="6">
    <location>
        <begin position="16"/>
        <end position="27"/>
    </location>
</feature>
<keyword evidence="5" id="KW-0539">Nucleus</keyword>
<evidence type="ECO:0000256" key="4">
    <source>
        <dbReference type="ARBA" id="ARBA00023204"/>
    </source>
</evidence>
<proteinExistence type="inferred from homology"/>
<dbReference type="GO" id="GO:0003697">
    <property type="term" value="F:single-stranded DNA binding"/>
    <property type="evidence" value="ECO:0007669"/>
    <property type="project" value="TreeGrafter"/>
</dbReference>
<feature type="compositionally biased region" description="Low complexity" evidence="6">
    <location>
        <begin position="122"/>
        <end position="139"/>
    </location>
</feature>
<comment type="similarity">
    <text evidence="2">Belongs to the XPC family.</text>
</comment>
<evidence type="ECO:0008006" key="11">
    <source>
        <dbReference type="Google" id="ProtNLM"/>
    </source>
</evidence>
<dbReference type="InterPro" id="IPR018328">
    <property type="entry name" value="Rad4_beta-hairpin_dom3"/>
</dbReference>
<comment type="subcellular location">
    <subcellularLocation>
        <location evidence="1">Nucleus</location>
    </subcellularLocation>
</comment>
<name>A0AAD5S269_9FUNG</name>
<keyword evidence="3" id="KW-0227">DNA damage</keyword>
<dbReference type="SMART" id="SM01030">
    <property type="entry name" value="BHD_1"/>
    <property type="match status" value="1"/>
</dbReference>
<evidence type="ECO:0000256" key="5">
    <source>
        <dbReference type="ARBA" id="ARBA00023242"/>
    </source>
</evidence>
<dbReference type="GO" id="GO:0006289">
    <property type="term" value="P:nucleotide-excision repair"/>
    <property type="evidence" value="ECO:0007669"/>
    <property type="project" value="InterPro"/>
</dbReference>
<dbReference type="InterPro" id="IPR018325">
    <property type="entry name" value="Rad4/PNGase_transGLS-fold"/>
</dbReference>
<gene>
    <name evidence="9" type="ORF">HK097_003902</name>
</gene>
<dbReference type="GO" id="GO:0000111">
    <property type="term" value="C:nucleotide-excision repair factor 2 complex"/>
    <property type="evidence" value="ECO:0007669"/>
    <property type="project" value="TreeGrafter"/>
</dbReference>
<feature type="region of interest" description="Disordered" evidence="6">
    <location>
        <begin position="1"/>
        <end position="204"/>
    </location>
</feature>
<dbReference type="Gene3D" id="2.20.20.110">
    <property type="entry name" value="Rad4, beta-hairpin domain BHD1"/>
    <property type="match status" value="1"/>
</dbReference>
<evidence type="ECO:0000256" key="6">
    <source>
        <dbReference type="SAM" id="MobiDB-lite"/>
    </source>
</evidence>
<dbReference type="Pfam" id="PF10405">
    <property type="entry name" value="BHD_3"/>
    <property type="match status" value="1"/>
</dbReference>
<dbReference type="Pfam" id="PF10404">
    <property type="entry name" value="BHD_2"/>
    <property type="match status" value="1"/>
</dbReference>
<dbReference type="InterPro" id="IPR018327">
    <property type="entry name" value="BHD_2"/>
</dbReference>
<feature type="domain" description="Rad4 beta-hairpin" evidence="8">
    <location>
        <begin position="593"/>
        <end position="667"/>
    </location>
</feature>
<dbReference type="InterPro" id="IPR038765">
    <property type="entry name" value="Papain-like_cys_pep_sf"/>
</dbReference>
<dbReference type="PANTHER" id="PTHR12135">
    <property type="entry name" value="DNA REPAIR PROTEIN XP-C / RAD4"/>
    <property type="match status" value="1"/>
</dbReference>
<evidence type="ECO:0000256" key="1">
    <source>
        <dbReference type="ARBA" id="ARBA00004123"/>
    </source>
</evidence>
<feature type="compositionally biased region" description="Polar residues" evidence="6">
    <location>
        <begin position="87"/>
        <end position="100"/>
    </location>
</feature>
<reference evidence="9" key="1">
    <citation type="submission" date="2020-05" db="EMBL/GenBank/DDBJ databases">
        <title>Phylogenomic resolution of chytrid fungi.</title>
        <authorList>
            <person name="Stajich J.E."/>
            <person name="Amses K."/>
            <person name="Simmons R."/>
            <person name="Seto K."/>
            <person name="Myers J."/>
            <person name="Bonds A."/>
            <person name="Quandt C.A."/>
            <person name="Barry K."/>
            <person name="Liu P."/>
            <person name="Grigoriev I."/>
            <person name="Longcore J.E."/>
            <person name="James T.Y."/>
        </authorList>
    </citation>
    <scope>NUCLEOTIDE SEQUENCE</scope>
    <source>
        <strain evidence="9">JEL0318</strain>
    </source>
</reference>
<dbReference type="InterPro" id="IPR036985">
    <property type="entry name" value="Transglutaminase-like_sf"/>
</dbReference>
<comment type="caution">
    <text evidence="9">The sequence shown here is derived from an EMBL/GenBank/DDBJ whole genome shotgun (WGS) entry which is preliminary data.</text>
</comment>
<evidence type="ECO:0000259" key="8">
    <source>
        <dbReference type="SMART" id="SM01031"/>
    </source>
</evidence>
<dbReference type="GO" id="GO:0003684">
    <property type="term" value="F:damaged DNA binding"/>
    <property type="evidence" value="ECO:0007669"/>
    <property type="project" value="InterPro"/>
</dbReference>
<evidence type="ECO:0000256" key="3">
    <source>
        <dbReference type="ARBA" id="ARBA00022763"/>
    </source>
</evidence>
<protein>
    <recommendedName>
        <fullName evidence="11">Rad4-domain-containing protein</fullName>
    </recommendedName>
</protein>
<keyword evidence="4" id="KW-0234">DNA repair</keyword>
<accession>A0AAD5S269</accession>
<dbReference type="PANTHER" id="PTHR12135:SF0">
    <property type="entry name" value="DNA REPAIR PROTEIN COMPLEMENTING XP-C CELLS"/>
    <property type="match status" value="1"/>
</dbReference>
<dbReference type="Proteomes" id="UP001212841">
    <property type="component" value="Unassembled WGS sequence"/>
</dbReference>
<dbReference type="Pfam" id="PF03835">
    <property type="entry name" value="Rad4"/>
    <property type="match status" value="1"/>
</dbReference>
<dbReference type="InterPro" id="IPR018326">
    <property type="entry name" value="Rad4_beta-hairpin_dom1"/>
</dbReference>
<sequence length="708" mass="79196">MNRSRRDTTRGNNTDGAGGSRGSGGSGAPQPDTTSASKRKRDEQQIPGKPTPRAKRPKPNGNTKSPSFNTPSTLQRTQTEWEEEISTKGSTSNPTQSTAANRKPVPQRKGTEWEEDQPKPQSSSSSSSSARSPPSRSLSNAAKRKEIEQEAAALSRQYASSSSITTPAKRTKTGTLTDSDEEEEWEEVGGDEDSAAKDGEQDVSTEDATIMGQFELVIPTSEVQQSLKEASTKKDKARGIRKEDRLVRAELHKTHLLCLLISGLMRNRWCDDAELQNITTSLIPKDIATRLRSRVELKDKSRATTTSSRSSSSARKNEIPYFGHYISTLLHWWHTQFKTSKTSSPPPLISPDAILEKIGTYMSLGERDVERVMDPEVSALAFLSVLRGFEIESRLVCALFPVALSFTGEKKKKGKGGGVGEEQPVVPMRLWCEVWSEKNKEWIPVDPVLGLVNDTVGMEPPSGAIPQLQLSYVVAYEQGFGIKDVTRRYTSQWGAKTSKLRLPPGEGEEWWERTLWLFSGNKDERGRKEEEGMKEGVVKEAMPTSLAGFKDHPLYALERHLKKHEIIWPSGVKYSIGRFKNDNVYPRALVKELRTPESWLRLGRQVIPDEQPIKFVKAHAATINRKRMIEMKKMEEEDTGVLRTEEDGDPEKSGVFGEWQTREFVPESVVDGRIPKNTFGNVEVFHKRMVPRGAVHLACEFVICFARS</sequence>
<dbReference type="Pfam" id="PF10403">
    <property type="entry name" value="BHD_1"/>
    <property type="match status" value="1"/>
</dbReference>
<dbReference type="SMART" id="SM01031">
    <property type="entry name" value="BHD_2"/>
    <property type="match status" value="1"/>
</dbReference>
<dbReference type="Gene3D" id="3.90.260.10">
    <property type="entry name" value="Transglutaminase-like"/>
    <property type="match status" value="1"/>
</dbReference>
<feature type="compositionally biased region" description="Polar residues" evidence="6">
    <location>
        <begin position="60"/>
        <end position="78"/>
    </location>
</feature>
<dbReference type="EMBL" id="JADGJD010001967">
    <property type="protein sequence ID" value="KAJ3036148.1"/>
    <property type="molecule type" value="Genomic_DNA"/>
</dbReference>
<dbReference type="InterPro" id="IPR004583">
    <property type="entry name" value="DNA_repair_Rad4"/>
</dbReference>
<feature type="compositionally biased region" description="Acidic residues" evidence="6">
    <location>
        <begin position="178"/>
        <end position="193"/>
    </location>
</feature>
<evidence type="ECO:0000259" key="7">
    <source>
        <dbReference type="SMART" id="SM01030"/>
    </source>
</evidence>
<evidence type="ECO:0000313" key="10">
    <source>
        <dbReference type="Proteomes" id="UP001212841"/>
    </source>
</evidence>
<feature type="compositionally biased region" description="Polar residues" evidence="6">
    <location>
        <begin position="157"/>
        <end position="177"/>
    </location>
</feature>
<dbReference type="GO" id="GO:0006298">
    <property type="term" value="P:mismatch repair"/>
    <property type="evidence" value="ECO:0007669"/>
    <property type="project" value="TreeGrafter"/>
</dbReference>
<keyword evidence="10" id="KW-1185">Reference proteome</keyword>
<dbReference type="SUPFAM" id="SSF54001">
    <property type="entry name" value="Cysteine proteinases"/>
    <property type="match status" value="1"/>
</dbReference>
<organism evidence="9 10">
    <name type="scientific">Rhizophlyctis rosea</name>
    <dbReference type="NCBI Taxonomy" id="64517"/>
    <lineage>
        <taxon>Eukaryota</taxon>
        <taxon>Fungi</taxon>
        <taxon>Fungi incertae sedis</taxon>
        <taxon>Chytridiomycota</taxon>
        <taxon>Chytridiomycota incertae sedis</taxon>
        <taxon>Chytridiomycetes</taxon>
        <taxon>Rhizophlyctidales</taxon>
        <taxon>Rhizophlyctidaceae</taxon>
        <taxon>Rhizophlyctis</taxon>
    </lineage>
</organism>
<dbReference type="GO" id="GO:0071942">
    <property type="term" value="C:XPC complex"/>
    <property type="evidence" value="ECO:0007669"/>
    <property type="project" value="TreeGrafter"/>
</dbReference>
<feature type="domain" description="Rad4 beta-hairpin" evidence="7">
    <location>
        <begin position="538"/>
        <end position="591"/>
    </location>
</feature>
<dbReference type="AlphaFoldDB" id="A0AAD5S269"/>
<evidence type="ECO:0000313" key="9">
    <source>
        <dbReference type="EMBL" id="KAJ3036148.1"/>
    </source>
</evidence>